<gene>
    <name evidence="1" type="ORF">L195_g049448</name>
</gene>
<name>A0A2K3JP59_TRIPR</name>
<comment type="caution">
    <text evidence="1">The sequence shown here is derived from an EMBL/GenBank/DDBJ whole genome shotgun (WGS) entry which is preliminary data.</text>
</comment>
<proteinExistence type="predicted"/>
<reference evidence="1 2" key="2">
    <citation type="journal article" date="2017" name="Front. Plant Sci.">
        <title>Gene Classification and Mining of Molecular Markers Useful in Red Clover (Trifolium pratense) Breeding.</title>
        <authorList>
            <person name="Istvanek J."/>
            <person name="Dluhosova J."/>
            <person name="Dluhos P."/>
            <person name="Patkova L."/>
            <person name="Nedelnik J."/>
            <person name="Repkova J."/>
        </authorList>
    </citation>
    <scope>NUCLEOTIDE SEQUENCE [LARGE SCALE GENOMIC DNA]</scope>
    <source>
        <strain evidence="2">cv. Tatra</strain>
        <tissue evidence="1">Young leaves</tissue>
    </source>
</reference>
<dbReference type="AlphaFoldDB" id="A0A2K3JP59"/>
<accession>A0A2K3JP59</accession>
<organism evidence="1 2">
    <name type="scientific">Trifolium pratense</name>
    <name type="common">Red clover</name>
    <dbReference type="NCBI Taxonomy" id="57577"/>
    <lineage>
        <taxon>Eukaryota</taxon>
        <taxon>Viridiplantae</taxon>
        <taxon>Streptophyta</taxon>
        <taxon>Embryophyta</taxon>
        <taxon>Tracheophyta</taxon>
        <taxon>Spermatophyta</taxon>
        <taxon>Magnoliopsida</taxon>
        <taxon>eudicotyledons</taxon>
        <taxon>Gunneridae</taxon>
        <taxon>Pentapetalae</taxon>
        <taxon>rosids</taxon>
        <taxon>fabids</taxon>
        <taxon>Fabales</taxon>
        <taxon>Fabaceae</taxon>
        <taxon>Papilionoideae</taxon>
        <taxon>50 kb inversion clade</taxon>
        <taxon>NPAAA clade</taxon>
        <taxon>Hologalegina</taxon>
        <taxon>IRL clade</taxon>
        <taxon>Trifolieae</taxon>
        <taxon>Trifolium</taxon>
    </lineage>
</organism>
<dbReference type="Proteomes" id="UP000236291">
    <property type="component" value="Unassembled WGS sequence"/>
</dbReference>
<evidence type="ECO:0000313" key="1">
    <source>
        <dbReference type="EMBL" id="PNX55817.1"/>
    </source>
</evidence>
<protein>
    <submittedName>
        <fullName evidence="1">Uncharacterized protein</fullName>
    </submittedName>
</protein>
<dbReference type="EMBL" id="ASHM01072925">
    <property type="protein sequence ID" value="PNX55817.1"/>
    <property type="molecule type" value="Genomic_DNA"/>
</dbReference>
<sequence length="82" mass="9070">MQAWSGRKICLPSSTAIPSGTIAFDNSPKHSDLQWNHLQAELITKGTTNLKHSFVLMRAKLKYQGVSLRNGNMNSSKNKMPG</sequence>
<evidence type="ECO:0000313" key="2">
    <source>
        <dbReference type="Proteomes" id="UP000236291"/>
    </source>
</evidence>
<reference evidence="1 2" key="1">
    <citation type="journal article" date="2014" name="Am. J. Bot.">
        <title>Genome assembly and annotation for red clover (Trifolium pratense; Fabaceae).</title>
        <authorList>
            <person name="Istvanek J."/>
            <person name="Jaros M."/>
            <person name="Krenek A."/>
            <person name="Repkova J."/>
        </authorList>
    </citation>
    <scope>NUCLEOTIDE SEQUENCE [LARGE SCALE GENOMIC DNA]</scope>
    <source>
        <strain evidence="2">cv. Tatra</strain>
        <tissue evidence="1">Young leaves</tissue>
    </source>
</reference>